<dbReference type="EMBL" id="CP039690">
    <property type="protein sequence ID" value="QCI62841.1"/>
    <property type="molecule type" value="Genomic_DNA"/>
</dbReference>
<dbReference type="InterPro" id="IPR009354">
    <property type="entry name" value="Usg"/>
</dbReference>
<keyword evidence="2" id="KW-1185">Reference proteome</keyword>
<dbReference type="Proteomes" id="UP000298781">
    <property type="component" value="Chromosome"/>
</dbReference>
<dbReference type="AlphaFoldDB" id="A0A4D7ATJ9"/>
<dbReference type="KEGG" id="pstg:E8M01_00420"/>
<evidence type="ECO:0008006" key="3">
    <source>
        <dbReference type="Google" id="ProtNLM"/>
    </source>
</evidence>
<name>A0A4D7ATJ9_9HYPH</name>
<reference evidence="1 2" key="1">
    <citation type="submission" date="2019-04" db="EMBL/GenBank/DDBJ databases">
        <title>Phreatobacter aquaticus sp. nov.</title>
        <authorList>
            <person name="Choi A."/>
        </authorList>
    </citation>
    <scope>NUCLEOTIDE SEQUENCE [LARGE SCALE GENOMIC DNA]</scope>
    <source>
        <strain evidence="1 2">KCTC 52518</strain>
    </source>
</reference>
<dbReference type="RefSeq" id="WP_136958304.1">
    <property type="nucleotide sequence ID" value="NZ_CP039690.1"/>
</dbReference>
<gene>
    <name evidence="1" type="ORF">E8M01_00420</name>
</gene>
<protein>
    <recommendedName>
        <fullName evidence="3">Protein usg</fullName>
    </recommendedName>
</protein>
<accession>A0A4D7ATJ9</accession>
<sequence length="99" mass="11438">MLHSAARPAPAVDGDFLRQIEGYALTTAEILYRMPDHPLLLQAYIWQDYDQAPHFPVLQRFLAFWQHNLEGRLHTVRVASARLIRPCELAVARTLTHLH</sequence>
<evidence type="ECO:0000313" key="2">
    <source>
        <dbReference type="Proteomes" id="UP000298781"/>
    </source>
</evidence>
<dbReference type="OrthoDB" id="9811054at2"/>
<evidence type="ECO:0000313" key="1">
    <source>
        <dbReference type="EMBL" id="QCI62841.1"/>
    </source>
</evidence>
<proteinExistence type="predicted"/>
<dbReference type="Pfam" id="PF06233">
    <property type="entry name" value="Usg"/>
    <property type="match status" value="1"/>
</dbReference>
<organism evidence="1 2">
    <name type="scientific">Phreatobacter stygius</name>
    <dbReference type="NCBI Taxonomy" id="1940610"/>
    <lineage>
        <taxon>Bacteria</taxon>
        <taxon>Pseudomonadati</taxon>
        <taxon>Pseudomonadota</taxon>
        <taxon>Alphaproteobacteria</taxon>
        <taxon>Hyphomicrobiales</taxon>
        <taxon>Phreatobacteraceae</taxon>
        <taxon>Phreatobacter</taxon>
    </lineage>
</organism>